<evidence type="ECO:0000256" key="1">
    <source>
        <dbReference type="SAM" id="MobiDB-lite"/>
    </source>
</evidence>
<dbReference type="AlphaFoldDB" id="A0A1F7VEG0"/>
<accession>A0A1F7VEG0</accession>
<gene>
    <name evidence="2" type="ORF">A3H75_02700</name>
</gene>
<feature type="region of interest" description="Disordered" evidence="1">
    <location>
        <begin position="54"/>
        <end position="75"/>
    </location>
</feature>
<comment type="caution">
    <text evidence="2">The sequence shown here is derived from an EMBL/GenBank/DDBJ whole genome shotgun (WGS) entry which is preliminary data.</text>
</comment>
<evidence type="ECO:0000313" key="3">
    <source>
        <dbReference type="Proteomes" id="UP000176678"/>
    </source>
</evidence>
<dbReference type="EMBL" id="MGES01000021">
    <property type="protein sequence ID" value="OGL88920.1"/>
    <property type="molecule type" value="Genomic_DNA"/>
</dbReference>
<reference evidence="2 3" key="1">
    <citation type="journal article" date="2016" name="Nat. Commun.">
        <title>Thousands of microbial genomes shed light on interconnected biogeochemical processes in an aquifer system.</title>
        <authorList>
            <person name="Anantharaman K."/>
            <person name="Brown C.T."/>
            <person name="Hug L.A."/>
            <person name="Sharon I."/>
            <person name="Castelle C.J."/>
            <person name="Probst A.J."/>
            <person name="Thomas B.C."/>
            <person name="Singh A."/>
            <person name="Wilkins M.J."/>
            <person name="Karaoz U."/>
            <person name="Brodie E.L."/>
            <person name="Williams K.H."/>
            <person name="Hubbard S.S."/>
            <person name="Banfield J.F."/>
        </authorList>
    </citation>
    <scope>NUCLEOTIDE SEQUENCE [LARGE SCALE GENOMIC DNA]</scope>
</reference>
<organism evidence="2 3">
    <name type="scientific">Candidatus Uhrbacteria bacterium RIFCSPLOWO2_02_FULL_51_9</name>
    <dbReference type="NCBI Taxonomy" id="1802410"/>
    <lineage>
        <taxon>Bacteria</taxon>
        <taxon>Candidatus Uhriibacteriota</taxon>
    </lineage>
</organism>
<dbReference type="Proteomes" id="UP000176678">
    <property type="component" value="Unassembled WGS sequence"/>
</dbReference>
<proteinExistence type="predicted"/>
<protein>
    <submittedName>
        <fullName evidence="2">Uncharacterized protein</fullName>
    </submittedName>
</protein>
<sequence>MRKFRLKQKSYDSAIQYEDGPGSTSDVVHNDGGTRVLWRGECEDEPNAKFFADMGIDMPEDENEKRGGEPFNPTVGDAEYSYVLEEFIACKWEYRNHLHANREE</sequence>
<evidence type="ECO:0000313" key="2">
    <source>
        <dbReference type="EMBL" id="OGL88920.1"/>
    </source>
</evidence>
<name>A0A1F7VEG0_9BACT</name>